<evidence type="ECO:0000256" key="4">
    <source>
        <dbReference type="ARBA" id="ARBA00022692"/>
    </source>
</evidence>
<keyword evidence="4 7" id="KW-0812">Transmembrane</keyword>
<reference evidence="8" key="1">
    <citation type="journal article" date="2016" name="Appl. Environ. Microbiol.">
        <title>Novel capsular polysaccharide Loci and new diagnostic tools for high-throughput capsular gene typing in Streptococcus suis.</title>
        <authorList>
            <person name="Zheng H."/>
            <person name="Bai X."/>
            <person name="Xu J."/>
        </authorList>
    </citation>
    <scope>NUCLEOTIDE SEQUENCE</scope>
    <source>
        <strain evidence="8">YS443</strain>
        <strain evidence="9">YS487</strain>
    </source>
</reference>
<feature type="transmembrane region" description="Helical" evidence="7">
    <location>
        <begin position="422"/>
        <end position="442"/>
    </location>
</feature>
<evidence type="ECO:0000256" key="1">
    <source>
        <dbReference type="ARBA" id="ARBA00004651"/>
    </source>
</evidence>
<proteinExistence type="inferred from homology"/>
<dbReference type="CDD" id="cd13127">
    <property type="entry name" value="MATE_tuaB_like"/>
    <property type="match status" value="1"/>
</dbReference>
<feature type="transmembrane region" description="Helical" evidence="7">
    <location>
        <begin position="89"/>
        <end position="111"/>
    </location>
</feature>
<sequence>MYKIENTVDDNVISSSVKWASLAEIVSKLIGPITTMILARLLTPEDFGVIASITMLLSFCDIFTDSGFSKYVIHHHFDDSKEENDVFNVSFWSNFILSVLIYTIIFVFSGSVSRLLFGSSKELLLRIAGLNIIITSFSAIQNALIKKRFKFKIHFYVRVLYTLVPLFITLPLAFTLKSYWAVCIGNLLNALINSAVLLYFSDWRPTFSYPVETLKKIYSFCFWSMCEGIVYWMIIWVDTFFVSIYFSTYQLGLFKNPSNMVISIMSIISATIMSVVFTTLSSLRNKPDYFEDTYSLIAKLAAYIVFPMSAGMFLFRKTIVSILFGSSWLPSADVLGIIAIYYGLNIVFILINGETFKALGKPKILFISQVAQLIAILVFCFAGAQFGFHTFLVTRLLVVFVQILLTMFFVRKVHSRLNFRMIQSVLHPIVATFFLIIEIYLMKLVVVSNLGMDIILILISIIAYIGFIYIIFKKDFWELYNFFRKRA</sequence>
<organism evidence="8">
    <name type="scientific">Streptococcus suis</name>
    <dbReference type="NCBI Taxonomy" id="1307"/>
    <lineage>
        <taxon>Bacteria</taxon>
        <taxon>Bacillati</taxon>
        <taxon>Bacillota</taxon>
        <taxon>Bacilli</taxon>
        <taxon>Lactobacillales</taxon>
        <taxon>Streptococcaceae</taxon>
        <taxon>Streptococcus</taxon>
    </lineage>
</organism>
<feature type="transmembrane region" description="Helical" evidence="7">
    <location>
        <begin position="123"/>
        <end position="143"/>
    </location>
</feature>
<dbReference type="EMBL" id="KU665274">
    <property type="protein sequence ID" value="AOP02943.1"/>
    <property type="molecule type" value="Genomic_DNA"/>
</dbReference>
<feature type="transmembrane region" description="Helical" evidence="7">
    <location>
        <begin position="220"/>
        <end position="248"/>
    </location>
</feature>
<feature type="transmembrane region" description="Helical" evidence="7">
    <location>
        <begin position="334"/>
        <end position="352"/>
    </location>
</feature>
<name>A0A1C9IF15_STRSU</name>
<dbReference type="InterPro" id="IPR050833">
    <property type="entry name" value="Poly_Biosynth_Transport"/>
</dbReference>
<dbReference type="Pfam" id="PF13440">
    <property type="entry name" value="Polysacc_synt_3"/>
    <property type="match status" value="1"/>
</dbReference>
<evidence type="ECO:0000256" key="7">
    <source>
        <dbReference type="SAM" id="Phobius"/>
    </source>
</evidence>
<accession>A0A1C9IF15</accession>
<evidence type="ECO:0000256" key="5">
    <source>
        <dbReference type="ARBA" id="ARBA00022989"/>
    </source>
</evidence>
<feature type="transmembrane region" description="Helical" evidence="7">
    <location>
        <begin position="392"/>
        <end position="410"/>
    </location>
</feature>
<keyword evidence="5 7" id="KW-1133">Transmembrane helix</keyword>
<dbReference type="GO" id="GO:0005886">
    <property type="term" value="C:plasma membrane"/>
    <property type="evidence" value="ECO:0007669"/>
    <property type="project" value="UniProtKB-SubCell"/>
</dbReference>
<comment type="similarity">
    <text evidence="2">Belongs to the polysaccharide synthase family.</text>
</comment>
<keyword evidence="6 7" id="KW-0472">Membrane</keyword>
<comment type="subcellular location">
    <subcellularLocation>
        <location evidence="1">Cell membrane</location>
        <topology evidence="1">Multi-pass membrane protein</topology>
    </subcellularLocation>
</comment>
<evidence type="ECO:0000256" key="6">
    <source>
        <dbReference type="ARBA" id="ARBA00023136"/>
    </source>
</evidence>
<dbReference type="PANTHER" id="PTHR30250:SF10">
    <property type="entry name" value="LIPOPOLYSACCHARIDE BIOSYNTHESIS PROTEIN WZXC"/>
    <property type="match status" value="1"/>
</dbReference>
<feature type="transmembrane region" description="Helical" evidence="7">
    <location>
        <begin position="260"/>
        <end position="281"/>
    </location>
</feature>
<dbReference type="PANTHER" id="PTHR30250">
    <property type="entry name" value="PST FAMILY PREDICTED COLANIC ACID TRANSPORTER"/>
    <property type="match status" value="1"/>
</dbReference>
<evidence type="ECO:0000256" key="2">
    <source>
        <dbReference type="ARBA" id="ARBA00007430"/>
    </source>
</evidence>
<feature type="transmembrane region" description="Helical" evidence="7">
    <location>
        <begin position="179"/>
        <end position="200"/>
    </location>
</feature>
<evidence type="ECO:0000313" key="9">
    <source>
        <dbReference type="EMBL" id="AOP02943.1"/>
    </source>
</evidence>
<gene>
    <name evidence="8" type="primary">cpsN</name>
    <name evidence="8" type="ORF">YS443-orf12</name>
    <name evidence="9" type="ORF">YS487-orf12</name>
</gene>
<dbReference type="EMBL" id="KU665272">
    <property type="protein sequence ID" value="AOP02897.1"/>
    <property type="molecule type" value="Genomic_DNA"/>
</dbReference>
<protein>
    <submittedName>
        <fullName evidence="8">Wzx</fullName>
    </submittedName>
</protein>
<dbReference type="AlphaFoldDB" id="A0A1C9IF15"/>
<feature type="transmembrane region" description="Helical" evidence="7">
    <location>
        <begin position="293"/>
        <end position="314"/>
    </location>
</feature>
<feature type="transmembrane region" description="Helical" evidence="7">
    <location>
        <begin position="454"/>
        <end position="472"/>
    </location>
</feature>
<evidence type="ECO:0000256" key="3">
    <source>
        <dbReference type="ARBA" id="ARBA00022475"/>
    </source>
</evidence>
<feature type="transmembrane region" description="Helical" evidence="7">
    <location>
        <begin position="364"/>
        <end position="386"/>
    </location>
</feature>
<keyword evidence="3" id="KW-1003">Cell membrane</keyword>
<feature type="transmembrane region" description="Helical" evidence="7">
    <location>
        <begin position="155"/>
        <end position="173"/>
    </location>
</feature>
<evidence type="ECO:0000313" key="8">
    <source>
        <dbReference type="EMBL" id="AOP02897.1"/>
    </source>
</evidence>